<dbReference type="PANTHER" id="PTHR43798:SF31">
    <property type="entry name" value="AB HYDROLASE SUPERFAMILY PROTEIN YCLE"/>
    <property type="match status" value="1"/>
</dbReference>
<dbReference type="EMBL" id="BJYG01000078">
    <property type="protein sequence ID" value="GEN65191.1"/>
    <property type="molecule type" value="Genomic_DNA"/>
</dbReference>
<dbReference type="InterPro" id="IPR000073">
    <property type="entry name" value="AB_hydrolase_1"/>
</dbReference>
<dbReference type="Pfam" id="PF00561">
    <property type="entry name" value="Abhydrolase_1"/>
    <property type="match status" value="1"/>
</dbReference>
<organism evidence="3 4">
    <name type="scientific">Acetobacter oeni</name>
    <dbReference type="NCBI Taxonomy" id="304077"/>
    <lineage>
        <taxon>Bacteria</taxon>
        <taxon>Pseudomonadati</taxon>
        <taxon>Pseudomonadota</taxon>
        <taxon>Alphaproteobacteria</taxon>
        <taxon>Acetobacterales</taxon>
        <taxon>Acetobacteraceae</taxon>
        <taxon>Acetobacter</taxon>
    </lineage>
</organism>
<reference evidence="3 4" key="1">
    <citation type="submission" date="2019-07" db="EMBL/GenBank/DDBJ databases">
        <title>Whole genome shotgun sequence of Acetobacter oeni NBRC 105207.</title>
        <authorList>
            <person name="Hosoyama A."/>
            <person name="Uohara A."/>
            <person name="Ohji S."/>
            <person name="Ichikawa N."/>
        </authorList>
    </citation>
    <scope>NUCLEOTIDE SEQUENCE [LARGE SCALE GENOMIC DNA]</scope>
    <source>
        <strain evidence="3 4">NBRC 105207</strain>
    </source>
</reference>
<dbReference type="InterPro" id="IPR029058">
    <property type="entry name" value="AB_hydrolase_fold"/>
</dbReference>
<evidence type="ECO:0000259" key="2">
    <source>
        <dbReference type="Pfam" id="PF00561"/>
    </source>
</evidence>
<evidence type="ECO:0000313" key="4">
    <source>
        <dbReference type="Proteomes" id="UP000321746"/>
    </source>
</evidence>
<proteinExistence type="predicted"/>
<protein>
    <submittedName>
        <fullName evidence="3">AB hydrolase superfamily protein YdjP</fullName>
    </submittedName>
</protein>
<feature type="domain" description="AB hydrolase-1" evidence="2">
    <location>
        <begin position="23"/>
        <end position="144"/>
    </location>
</feature>
<comment type="caution">
    <text evidence="3">The sequence shown here is derived from an EMBL/GenBank/DDBJ whole genome shotgun (WGS) entry which is preliminary data.</text>
</comment>
<name>A0A511XQF1_9PROT</name>
<dbReference type="Proteomes" id="UP000321746">
    <property type="component" value="Unassembled WGS sequence"/>
</dbReference>
<dbReference type="Gene3D" id="3.40.50.1820">
    <property type="entry name" value="alpha/beta hydrolase"/>
    <property type="match status" value="1"/>
</dbReference>
<dbReference type="PANTHER" id="PTHR43798">
    <property type="entry name" value="MONOACYLGLYCEROL LIPASE"/>
    <property type="match status" value="1"/>
</dbReference>
<gene>
    <name evidence="3" type="primary">ydjP</name>
    <name evidence="3" type="ORF">AOE01nite_34150</name>
</gene>
<evidence type="ECO:0000256" key="1">
    <source>
        <dbReference type="ARBA" id="ARBA00022801"/>
    </source>
</evidence>
<dbReference type="GO" id="GO:0016020">
    <property type="term" value="C:membrane"/>
    <property type="evidence" value="ECO:0007669"/>
    <property type="project" value="TreeGrafter"/>
</dbReference>
<dbReference type="AlphaFoldDB" id="A0A511XQF1"/>
<dbReference type="InterPro" id="IPR050266">
    <property type="entry name" value="AB_hydrolase_sf"/>
</dbReference>
<evidence type="ECO:0000313" key="3">
    <source>
        <dbReference type="EMBL" id="GEN65191.1"/>
    </source>
</evidence>
<keyword evidence="4" id="KW-1185">Reference proteome</keyword>
<keyword evidence="1 3" id="KW-0378">Hydrolase</keyword>
<dbReference type="SUPFAM" id="SSF53474">
    <property type="entry name" value="alpha/beta-Hydrolases"/>
    <property type="match status" value="1"/>
</dbReference>
<sequence>MSVPYITTNDGTQYYEEKGRDRPLVMIHGWSFSGRFFHRNVDAFAEHARVITIDLRGHGESGKPDHGYRIPRLAADLRDVLVQLDLTDVTVPGWSLGCPVIWSYPELFGQERLRAAIFVQQTPRQYYSPDWKPGHATCYDQAGLVFTQQRLTLNSDAFDEQNLSGCLRHPLPHDEKRFLLAEMKKCPSYVRSTLMADHTVHDWRDLLPHLNIPALVMVAKKDTVLNPGGPAWVAVHMPHARAEVFEDSAHMIFIDETEKFNASVVSFLKQ</sequence>
<dbReference type="GO" id="GO:0016787">
    <property type="term" value="F:hydrolase activity"/>
    <property type="evidence" value="ECO:0007669"/>
    <property type="project" value="UniProtKB-KW"/>
</dbReference>
<accession>A0A511XQF1</accession>